<gene>
    <name evidence="2" type="ORF">SAMN05421847_1316</name>
</gene>
<organism evidence="2 3">
    <name type="scientific">Halpernia humi</name>
    <dbReference type="NCBI Taxonomy" id="493375"/>
    <lineage>
        <taxon>Bacteria</taxon>
        <taxon>Pseudomonadati</taxon>
        <taxon>Bacteroidota</taxon>
        <taxon>Flavobacteriia</taxon>
        <taxon>Flavobacteriales</taxon>
        <taxon>Weeksellaceae</taxon>
        <taxon>Chryseobacterium group</taxon>
        <taxon>Halpernia</taxon>
    </lineage>
</organism>
<keyword evidence="3" id="KW-1185">Reference proteome</keyword>
<feature type="chain" id="PRO_5009288650" description="TonB C-terminal domain-containing protein" evidence="1">
    <location>
        <begin position="18"/>
        <end position="232"/>
    </location>
</feature>
<keyword evidence="1" id="KW-0732">Signal</keyword>
<dbReference type="Proteomes" id="UP000236738">
    <property type="component" value="Unassembled WGS sequence"/>
</dbReference>
<sequence>MKRITLIFFLITAFCNAQFDGLPDRFIPYQDGTLQFYKDLNTVLVKNNFKSCNNKESEMFLAHIEIDKKNHAKIINYDVNESNDCAKELFVKAFNEINKLNKWKYIPESHGKTTVLFYPIDYFENFKDGYTVKSLTEYADFPNGIGDFKKEFIDNFLKIQKKFKKNIKYEISFKIDKEGNMFNITANSENIDSEIQKNIIIALKQIKTKWSPEKFRGHPIISNFRMPFVISE</sequence>
<evidence type="ECO:0000313" key="2">
    <source>
        <dbReference type="EMBL" id="SEG02286.1"/>
    </source>
</evidence>
<accession>A0A1H5WT08</accession>
<protein>
    <recommendedName>
        <fullName evidence="4">TonB C-terminal domain-containing protein</fullName>
    </recommendedName>
</protein>
<name>A0A1H5WT08_9FLAO</name>
<evidence type="ECO:0000256" key="1">
    <source>
        <dbReference type="SAM" id="SignalP"/>
    </source>
</evidence>
<dbReference type="RefSeq" id="WP_103913295.1">
    <property type="nucleotide sequence ID" value="NZ_FNUS01000002.1"/>
</dbReference>
<proteinExistence type="predicted"/>
<dbReference type="AlphaFoldDB" id="A0A1H5WT08"/>
<evidence type="ECO:0008006" key="4">
    <source>
        <dbReference type="Google" id="ProtNLM"/>
    </source>
</evidence>
<evidence type="ECO:0000313" key="3">
    <source>
        <dbReference type="Proteomes" id="UP000236738"/>
    </source>
</evidence>
<reference evidence="3" key="1">
    <citation type="submission" date="2016-10" db="EMBL/GenBank/DDBJ databases">
        <authorList>
            <person name="Varghese N."/>
            <person name="Submissions S."/>
        </authorList>
    </citation>
    <scope>NUCLEOTIDE SEQUENCE [LARGE SCALE GENOMIC DNA]</scope>
    <source>
        <strain evidence="3">DSM 21580</strain>
    </source>
</reference>
<dbReference type="EMBL" id="FNUS01000002">
    <property type="protein sequence ID" value="SEG02286.1"/>
    <property type="molecule type" value="Genomic_DNA"/>
</dbReference>
<dbReference type="OrthoDB" id="1265378at2"/>
<feature type="signal peptide" evidence="1">
    <location>
        <begin position="1"/>
        <end position="17"/>
    </location>
</feature>